<evidence type="ECO:0000313" key="1">
    <source>
        <dbReference type="EMBL" id="MDN5201501.1"/>
    </source>
</evidence>
<proteinExistence type="predicted"/>
<evidence type="ECO:0000313" key="2">
    <source>
        <dbReference type="Proteomes" id="UP001172082"/>
    </source>
</evidence>
<dbReference type="RefSeq" id="WP_346751530.1">
    <property type="nucleotide sequence ID" value="NZ_JAUJEA010000003.1"/>
</dbReference>
<name>A0ABT8KLA6_9BACT</name>
<sequence>MGKAFKAVKDYDPEIEEYVDYEIYLSWLLGDMPSNNYRNKESHLISEIFVNRFS</sequence>
<accession>A0ABT8KLA6</accession>
<protein>
    <submittedName>
        <fullName evidence="1">Uncharacterized protein</fullName>
    </submittedName>
</protein>
<reference evidence="1" key="1">
    <citation type="submission" date="2023-06" db="EMBL/GenBank/DDBJ databases">
        <title>Genomic of Parafulvivirga corallium.</title>
        <authorList>
            <person name="Wang G."/>
        </authorList>
    </citation>
    <scope>NUCLEOTIDE SEQUENCE</scope>
    <source>
        <strain evidence="1">BMA10</strain>
    </source>
</reference>
<dbReference type="EMBL" id="JAUJEA010000003">
    <property type="protein sequence ID" value="MDN5201501.1"/>
    <property type="molecule type" value="Genomic_DNA"/>
</dbReference>
<organism evidence="1 2">
    <name type="scientific">Splendidivirga corallicola</name>
    <dbReference type="NCBI Taxonomy" id="3051826"/>
    <lineage>
        <taxon>Bacteria</taxon>
        <taxon>Pseudomonadati</taxon>
        <taxon>Bacteroidota</taxon>
        <taxon>Cytophagia</taxon>
        <taxon>Cytophagales</taxon>
        <taxon>Splendidivirgaceae</taxon>
        <taxon>Splendidivirga</taxon>
    </lineage>
</organism>
<gene>
    <name evidence="1" type="ORF">QQ008_09015</name>
</gene>
<comment type="caution">
    <text evidence="1">The sequence shown here is derived from an EMBL/GenBank/DDBJ whole genome shotgun (WGS) entry which is preliminary data.</text>
</comment>
<keyword evidence="2" id="KW-1185">Reference proteome</keyword>
<dbReference type="Proteomes" id="UP001172082">
    <property type="component" value="Unassembled WGS sequence"/>
</dbReference>